<dbReference type="GO" id="GO:0046098">
    <property type="term" value="P:guanine metabolic process"/>
    <property type="evidence" value="ECO:0007669"/>
    <property type="project" value="TreeGrafter"/>
</dbReference>
<dbReference type="InterPro" id="IPR006680">
    <property type="entry name" value="Amidohydro-rel"/>
</dbReference>
<dbReference type="GO" id="GO:0005829">
    <property type="term" value="C:cytosol"/>
    <property type="evidence" value="ECO:0007669"/>
    <property type="project" value="TreeGrafter"/>
</dbReference>
<evidence type="ECO:0000313" key="6">
    <source>
        <dbReference type="EMBL" id="HIZ66799.1"/>
    </source>
</evidence>
<dbReference type="SUPFAM" id="SSF51338">
    <property type="entry name" value="Composite domain of metallo-dependent hydrolases"/>
    <property type="match status" value="1"/>
</dbReference>
<dbReference type="Gene3D" id="2.30.40.10">
    <property type="entry name" value="Urease, subunit C, domain 1"/>
    <property type="match status" value="1"/>
</dbReference>
<evidence type="ECO:0000256" key="2">
    <source>
        <dbReference type="ARBA" id="ARBA00022723"/>
    </source>
</evidence>
<dbReference type="Gene3D" id="3.20.20.140">
    <property type="entry name" value="Metal-dependent hydrolases"/>
    <property type="match status" value="1"/>
</dbReference>
<dbReference type="InterPro" id="IPR032466">
    <property type="entry name" value="Metal_Hydrolase"/>
</dbReference>
<reference evidence="6" key="2">
    <citation type="submission" date="2021-04" db="EMBL/GenBank/DDBJ databases">
        <authorList>
            <person name="Gilroy R."/>
        </authorList>
    </citation>
    <scope>NUCLEOTIDE SEQUENCE</scope>
    <source>
        <strain evidence="6">1068</strain>
    </source>
</reference>
<protein>
    <submittedName>
        <fullName evidence="6">Amidohydrolase family protein</fullName>
    </submittedName>
</protein>
<dbReference type="PANTHER" id="PTHR11271:SF6">
    <property type="entry name" value="GUANINE DEAMINASE"/>
    <property type="match status" value="1"/>
</dbReference>
<dbReference type="GO" id="GO:0008270">
    <property type="term" value="F:zinc ion binding"/>
    <property type="evidence" value="ECO:0007669"/>
    <property type="project" value="TreeGrafter"/>
</dbReference>
<organism evidence="6 7">
    <name type="scientific">Candidatus Blautia pullicola</name>
    <dbReference type="NCBI Taxonomy" id="2838498"/>
    <lineage>
        <taxon>Bacteria</taxon>
        <taxon>Bacillati</taxon>
        <taxon>Bacillota</taxon>
        <taxon>Clostridia</taxon>
        <taxon>Lachnospirales</taxon>
        <taxon>Lachnospiraceae</taxon>
        <taxon>Blautia</taxon>
    </lineage>
</organism>
<dbReference type="SUPFAM" id="SSF51556">
    <property type="entry name" value="Metallo-dependent hydrolases"/>
    <property type="match status" value="1"/>
</dbReference>
<name>A0A9D2FT02_9FIRM</name>
<comment type="cofactor">
    <cofactor evidence="1">
        <name>Zn(2+)</name>
        <dbReference type="ChEBI" id="CHEBI:29105"/>
    </cofactor>
</comment>
<keyword evidence="4" id="KW-0862">Zinc</keyword>
<comment type="caution">
    <text evidence="6">The sequence shown here is derived from an EMBL/GenBank/DDBJ whole genome shotgun (WGS) entry which is preliminary data.</text>
</comment>
<dbReference type="Proteomes" id="UP000824056">
    <property type="component" value="Unassembled WGS sequence"/>
</dbReference>
<evidence type="ECO:0000256" key="4">
    <source>
        <dbReference type="ARBA" id="ARBA00022833"/>
    </source>
</evidence>
<dbReference type="InterPro" id="IPR011059">
    <property type="entry name" value="Metal-dep_hydrolase_composite"/>
</dbReference>
<feature type="domain" description="Amidohydrolase-related" evidence="5">
    <location>
        <begin position="58"/>
        <end position="421"/>
    </location>
</feature>
<dbReference type="Pfam" id="PF01979">
    <property type="entry name" value="Amidohydro_1"/>
    <property type="match status" value="1"/>
</dbReference>
<evidence type="ECO:0000259" key="5">
    <source>
        <dbReference type="Pfam" id="PF01979"/>
    </source>
</evidence>
<dbReference type="PANTHER" id="PTHR11271">
    <property type="entry name" value="GUANINE DEAMINASE"/>
    <property type="match status" value="1"/>
</dbReference>
<accession>A0A9D2FT02</accession>
<keyword evidence="3" id="KW-0378">Hydrolase</keyword>
<dbReference type="AlphaFoldDB" id="A0A9D2FT02"/>
<evidence type="ECO:0000256" key="3">
    <source>
        <dbReference type="ARBA" id="ARBA00022801"/>
    </source>
</evidence>
<dbReference type="EMBL" id="DXBG01000304">
    <property type="protein sequence ID" value="HIZ66799.1"/>
    <property type="molecule type" value="Genomic_DNA"/>
</dbReference>
<proteinExistence type="predicted"/>
<dbReference type="InterPro" id="IPR051607">
    <property type="entry name" value="Metallo-dep_hydrolases"/>
</dbReference>
<keyword evidence="2" id="KW-0479">Metal-binding</keyword>
<reference evidence="6" key="1">
    <citation type="journal article" date="2021" name="PeerJ">
        <title>Extensive microbial diversity within the chicken gut microbiome revealed by metagenomics and culture.</title>
        <authorList>
            <person name="Gilroy R."/>
            <person name="Ravi A."/>
            <person name="Getino M."/>
            <person name="Pursley I."/>
            <person name="Horton D.L."/>
            <person name="Alikhan N.F."/>
            <person name="Baker D."/>
            <person name="Gharbi K."/>
            <person name="Hall N."/>
            <person name="Watson M."/>
            <person name="Adriaenssens E.M."/>
            <person name="Foster-Nyarko E."/>
            <person name="Jarju S."/>
            <person name="Secka A."/>
            <person name="Antonio M."/>
            <person name="Oren A."/>
            <person name="Chaudhuri R.R."/>
            <person name="La Ragione R."/>
            <person name="Hildebrand F."/>
            <person name="Pallen M.J."/>
        </authorList>
    </citation>
    <scope>NUCLEOTIDE SEQUENCE</scope>
    <source>
        <strain evidence="6">1068</strain>
    </source>
</reference>
<dbReference type="GO" id="GO:0008892">
    <property type="term" value="F:guanine deaminase activity"/>
    <property type="evidence" value="ECO:0007669"/>
    <property type="project" value="TreeGrafter"/>
</dbReference>
<sequence length="428" mass="48077">MERFAIKGNICYSEKKERIRTLAHSYVVCQDGKSVGVFETLPEEWKGIPCRDYGDSLILPGLIDLHVHGPQYPFRGLGMDQELIDWLNMRTFPEEEKYQDIQYAQKAYGIFTEELLRSATTRACIFATCHKDATLWLMEKLEETGFAGYVGKVNMDRNSPKGLCEASAREALGDTEDWIWAAENFSNIKPILTPRFIPTCSDELMEGLSHLQKKYRLPAQSHLSENLSEIQWVRELCPQALCYGDAYRIHGLFGGDCPTVMAHCVYSSEEEIHMMKEQKVFVAHCPESNANLASGIAPARQYLDMGLKMGLGTDVAAGTSLSMFRAMAMAIQCSKLRWRLVDQSLAPLTVEEVFFLATKGGGEFFGKVGSLEAGYEFDAVVIDDGKISHGDRLSVKERLERLVYLAEDGQITAKYIKGRQVLDTKDGK</sequence>
<evidence type="ECO:0000313" key="7">
    <source>
        <dbReference type="Proteomes" id="UP000824056"/>
    </source>
</evidence>
<gene>
    <name evidence="6" type="ORF">H9809_13035</name>
</gene>
<evidence type="ECO:0000256" key="1">
    <source>
        <dbReference type="ARBA" id="ARBA00001947"/>
    </source>
</evidence>